<feature type="region of interest" description="Disordered" evidence="1">
    <location>
        <begin position="1"/>
        <end position="43"/>
    </location>
</feature>
<protein>
    <submittedName>
        <fullName evidence="2">Uncharacterized protein</fullName>
    </submittedName>
</protein>
<sequence>MGDSLDPIARAVNAGQRPASNSDGDRRRVAADDGRGSGDGRPNNATLLANKLLATLCLPCHTYGKLSCGNVRQQPNRPLDSEKQLIGNQLLRIWKSWVSQLLASSSFSGFYNYSFSESKPKAELFGELLILGEAGAARSSPKQAQEHSLNGKVTSLGFVCNKKA</sequence>
<reference evidence="2" key="1">
    <citation type="journal article" date="2005" name="PLoS Biol.">
        <title>The genomes of Oryza sativa: a history of duplications.</title>
        <authorList>
            <person name="Yu J."/>
            <person name="Wang J."/>
            <person name="Lin W."/>
            <person name="Li S."/>
            <person name="Li H."/>
            <person name="Zhou J."/>
            <person name="Ni P."/>
            <person name="Dong W."/>
            <person name="Hu S."/>
            <person name="Zeng C."/>
            <person name="Zhang J."/>
            <person name="Zhang Y."/>
            <person name="Li R."/>
            <person name="Xu Z."/>
            <person name="Li S."/>
            <person name="Li X."/>
            <person name="Zheng H."/>
            <person name="Cong L."/>
            <person name="Lin L."/>
            <person name="Yin J."/>
            <person name="Geng J."/>
            <person name="Li G."/>
            <person name="Shi J."/>
            <person name="Liu J."/>
            <person name="Lv H."/>
            <person name="Li J."/>
            <person name="Wang J."/>
            <person name="Deng Y."/>
            <person name="Ran L."/>
            <person name="Shi X."/>
            <person name="Wang X."/>
            <person name="Wu Q."/>
            <person name="Li C."/>
            <person name="Ren X."/>
            <person name="Wang J."/>
            <person name="Wang X."/>
            <person name="Li D."/>
            <person name="Liu D."/>
            <person name="Zhang X."/>
            <person name="Ji Z."/>
            <person name="Zhao W."/>
            <person name="Sun Y."/>
            <person name="Zhang Z."/>
            <person name="Bao J."/>
            <person name="Han Y."/>
            <person name="Dong L."/>
            <person name="Ji J."/>
            <person name="Chen P."/>
            <person name="Wu S."/>
            <person name="Liu J."/>
            <person name="Xiao Y."/>
            <person name="Bu D."/>
            <person name="Tan J."/>
            <person name="Yang L."/>
            <person name="Ye C."/>
            <person name="Zhang J."/>
            <person name="Xu J."/>
            <person name="Zhou Y."/>
            <person name="Yu Y."/>
            <person name="Zhang B."/>
            <person name="Zhuang S."/>
            <person name="Wei H."/>
            <person name="Liu B."/>
            <person name="Lei M."/>
            <person name="Yu H."/>
            <person name="Li Y."/>
            <person name="Xu H."/>
            <person name="Wei S."/>
            <person name="He X."/>
            <person name="Fang L."/>
            <person name="Zhang Z."/>
            <person name="Zhang Y."/>
            <person name="Huang X."/>
            <person name="Su Z."/>
            <person name="Tong W."/>
            <person name="Li J."/>
            <person name="Tong Z."/>
            <person name="Li S."/>
            <person name="Ye J."/>
            <person name="Wang L."/>
            <person name="Fang L."/>
            <person name="Lei T."/>
            <person name="Chen C."/>
            <person name="Chen H."/>
            <person name="Xu Z."/>
            <person name="Li H."/>
            <person name="Huang H."/>
            <person name="Zhang F."/>
            <person name="Xu H."/>
            <person name="Li N."/>
            <person name="Zhao C."/>
            <person name="Li S."/>
            <person name="Dong L."/>
            <person name="Huang Y."/>
            <person name="Li L."/>
            <person name="Xi Y."/>
            <person name="Qi Q."/>
            <person name="Li W."/>
            <person name="Zhang B."/>
            <person name="Hu W."/>
            <person name="Zhang Y."/>
            <person name="Tian X."/>
            <person name="Jiao Y."/>
            <person name="Liang X."/>
            <person name="Jin J."/>
            <person name="Gao L."/>
            <person name="Zheng W."/>
            <person name="Hao B."/>
            <person name="Liu S."/>
            <person name="Wang W."/>
            <person name="Yuan L."/>
            <person name="Cao M."/>
            <person name="McDermott J."/>
            <person name="Samudrala R."/>
            <person name="Wang J."/>
            <person name="Wong G.K."/>
            <person name="Yang H."/>
        </authorList>
    </citation>
    <scope>NUCLEOTIDE SEQUENCE [LARGE SCALE GENOMIC DNA]</scope>
</reference>
<feature type="compositionally biased region" description="Basic and acidic residues" evidence="1">
    <location>
        <begin position="23"/>
        <end position="38"/>
    </location>
</feature>
<organism evidence="2">
    <name type="scientific">Oryza sativa subsp. japonica</name>
    <name type="common">Rice</name>
    <dbReference type="NCBI Taxonomy" id="39947"/>
    <lineage>
        <taxon>Eukaryota</taxon>
        <taxon>Viridiplantae</taxon>
        <taxon>Streptophyta</taxon>
        <taxon>Embryophyta</taxon>
        <taxon>Tracheophyta</taxon>
        <taxon>Spermatophyta</taxon>
        <taxon>Magnoliopsida</taxon>
        <taxon>Liliopsida</taxon>
        <taxon>Poales</taxon>
        <taxon>Poaceae</taxon>
        <taxon>BOP clade</taxon>
        <taxon>Oryzoideae</taxon>
        <taxon>Oryzeae</taxon>
        <taxon>Oryzinae</taxon>
        <taxon>Oryza</taxon>
        <taxon>Oryza sativa</taxon>
    </lineage>
</organism>
<dbReference type="EMBL" id="CM000145">
    <property type="protein sequence ID" value="EEE68275.1"/>
    <property type="molecule type" value="Genomic_DNA"/>
</dbReference>
<evidence type="ECO:0000313" key="2">
    <source>
        <dbReference type="EMBL" id="EEE68275.1"/>
    </source>
</evidence>
<gene>
    <name evidence="2" type="ORF">OsJ_26509</name>
</gene>
<name>B9FZQ8_ORYSJ</name>
<reference evidence="2" key="2">
    <citation type="submission" date="2008-12" db="EMBL/GenBank/DDBJ databases">
        <title>Improved gene annotation of the rice (Oryza sativa) genomes.</title>
        <authorList>
            <person name="Wang J."/>
            <person name="Li R."/>
            <person name="Fan W."/>
            <person name="Huang Q."/>
            <person name="Zhang J."/>
            <person name="Zhou Y."/>
            <person name="Hu Y."/>
            <person name="Zi S."/>
            <person name="Li J."/>
            <person name="Ni P."/>
            <person name="Zheng H."/>
            <person name="Zhang Y."/>
            <person name="Zhao M."/>
            <person name="Hao Q."/>
            <person name="McDermott J."/>
            <person name="Samudrala R."/>
            <person name="Kristiansen K."/>
            <person name="Wong G.K.-S."/>
        </authorList>
    </citation>
    <scope>NUCLEOTIDE SEQUENCE</scope>
</reference>
<accession>B9FZQ8</accession>
<evidence type="ECO:0000256" key="1">
    <source>
        <dbReference type="SAM" id="MobiDB-lite"/>
    </source>
</evidence>
<proteinExistence type="predicted"/>
<dbReference type="Proteomes" id="UP000007752">
    <property type="component" value="Chromosome 8"/>
</dbReference>
<dbReference type="AlphaFoldDB" id="B9FZQ8"/>